<proteinExistence type="predicted"/>
<reference evidence="2 3" key="1">
    <citation type="journal article" date="2022" name="Nat. Plants">
        <title>Genomes of leafy and leafless Platanthera orchids illuminate the evolution of mycoheterotrophy.</title>
        <authorList>
            <person name="Li M.H."/>
            <person name="Liu K.W."/>
            <person name="Li Z."/>
            <person name="Lu H.C."/>
            <person name="Ye Q.L."/>
            <person name="Zhang D."/>
            <person name="Wang J.Y."/>
            <person name="Li Y.F."/>
            <person name="Zhong Z.M."/>
            <person name="Liu X."/>
            <person name="Yu X."/>
            <person name="Liu D.K."/>
            <person name="Tu X.D."/>
            <person name="Liu B."/>
            <person name="Hao Y."/>
            <person name="Liao X.Y."/>
            <person name="Jiang Y.T."/>
            <person name="Sun W.H."/>
            <person name="Chen J."/>
            <person name="Chen Y.Q."/>
            <person name="Ai Y."/>
            <person name="Zhai J.W."/>
            <person name="Wu S.S."/>
            <person name="Zhou Z."/>
            <person name="Hsiao Y.Y."/>
            <person name="Wu W.L."/>
            <person name="Chen Y.Y."/>
            <person name="Lin Y.F."/>
            <person name="Hsu J.L."/>
            <person name="Li C.Y."/>
            <person name="Wang Z.W."/>
            <person name="Zhao X."/>
            <person name="Zhong W.Y."/>
            <person name="Ma X.K."/>
            <person name="Ma L."/>
            <person name="Huang J."/>
            <person name="Chen G.Z."/>
            <person name="Huang M.Z."/>
            <person name="Huang L."/>
            <person name="Peng D.H."/>
            <person name="Luo Y.B."/>
            <person name="Zou S.Q."/>
            <person name="Chen S.P."/>
            <person name="Lan S."/>
            <person name="Tsai W.C."/>
            <person name="Van de Peer Y."/>
            <person name="Liu Z.J."/>
        </authorList>
    </citation>
    <scope>NUCLEOTIDE SEQUENCE [LARGE SCALE GENOMIC DNA]</scope>
    <source>
        <strain evidence="2">Lor288</strain>
    </source>
</reference>
<feature type="domain" description="DUF632" evidence="1">
    <location>
        <begin position="9"/>
        <end position="130"/>
    </location>
</feature>
<dbReference type="PANTHER" id="PTHR21450:SF35">
    <property type="entry name" value="TRANSCRIPTION FACTOR, PUTATIVE (DUF630 AND DUF632)-RELATED"/>
    <property type="match status" value="1"/>
</dbReference>
<dbReference type="InterPro" id="IPR006867">
    <property type="entry name" value="DUF632"/>
</dbReference>
<dbReference type="PANTHER" id="PTHR21450">
    <property type="entry name" value="PROTEIN ALTERED PHOSPHATE STARVATION RESPONSE 1"/>
    <property type="match status" value="1"/>
</dbReference>
<keyword evidence="3" id="KW-1185">Reference proteome</keyword>
<organism evidence="2 3">
    <name type="scientific">Platanthera guangdongensis</name>
    <dbReference type="NCBI Taxonomy" id="2320717"/>
    <lineage>
        <taxon>Eukaryota</taxon>
        <taxon>Viridiplantae</taxon>
        <taxon>Streptophyta</taxon>
        <taxon>Embryophyta</taxon>
        <taxon>Tracheophyta</taxon>
        <taxon>Spermatophyta</taxon>
        <taxon>Magnoliopsida</taxon>
        <taxon>Liliopsida</taxon>
        <taxon>Asparagales</taxon>
        <taxon>Orchidaceae</taxon>
        <taxon>Orchidoideae</taxon>
        <taxon>Orchideae</taxon>
        <taxon>Orchidinae</taxon>
        <taxon>Platanthera</taxon>
    </lineage>
</organism>
<evidence type="ECO:0000313" key="2">
    <source>
        <dbReference type="EMBL" id="KAK8970191.1"/>
    </source>
</evidence>
<protein>
    <recommendedName>
        <fullName evidence="1">DUF632 domain-containing protein</fullName>
    </recommendedName>
</protein>
<gene>
    <name evidence="2" type="ORF">KSP40_PGU011075</name>
</gene>
<evidence type="ECO:0000259" key="1">
    <source>
        <dbReference type="Pfam" id="PF04782"/>
    </source>
</evidence>
<dbReference type="Proteomes" id="UP001412067">
    <property type="component" value="Unassembled WGS sequence"/>
</dbReference>
<evidence type="ECO:0000313" key="3">
    <source>
        <dbReference type="Proteomes" id="UP001412067"/>
    </source>
</evidence>
<name>A0ABR2N3G2_9ASPA</name>
<dbReference type="EMBL" id="JBBWWR010000002">
    <property type="protein sequence ID" value="KAK8970191.1"/>
    <property type="molecule type" value="Genomic_DNA"/>
</dbReference>
<accession>A0ABR2N3G2</accession>
<sequence>MQASESITSESITKAYDQKCNQLRHQFSKDTNARAIDKMRATVKDLHSRVSGTIQAVDFISRRIKKLRDELQPQLAKLWQGLIRMWKAMLECHQSQIMTISSAYQAKNSMPPSGSTDFSKQVAMNLRDEVLGENPYLHHCLHTKNMLV</sequence>
<comment type="caution">
    <text evidence="2">The sequence shown here is derived from an EMBL/GenBank/DDBJ whole genome shotgun (WGS) entry which is preliminary data.</text>
</comment>
<dbReference type="Pfam" id="PF04782">
    <property type="entry name" value="DUF632"/>
    <property type="match status" value="1"/>
</dbReference>